<dbReference type="WBParaSite" id="ACRNAN_scaffold20848.g22712.t1">
    <property type="protein sequence ID" value="ACRNAN_scaffold20848.g22712.t1"/>
    <property type="gene ID" value="ACRNAN_scaffold20848.g22712"/>
</dbReference>
<proteinExistence type="predicted"/>
<keyword evidence="2" id="KW-1185">Reference proteome</keyword>
<evidence type="ECO:0000313" key="3">
    <source>
        <dbReference type="WBParaSite" id="ACRNAN_scaffold20848.g22712.t1"/>
    </source>
</evidence>
<reference evidence="3" key="1">
    <citation type="submission" date="2022-11" db="UniProtKB">
        <authorList>
            <consortium name="WormBaseParasite"/>
        </authorList>
    </citation>
    <scope>IDENTIFICATION</scope>
</reference>
<accession>A0A914DAN5</accession>
<name>A0A914DAN5_9BILA</name>
<evidence type="ECO:0000256" key="1">
    <source>
        <dbReference type="SAM" id="MobiDB-lite"/>
    </source>
</evidence>
<evidence type="ECO:0000313" key="2">
    <source>
        <dbReference type="Proteomes" id="UP000887540"/>
    </source>
</evidence>
<dbReference type="Proteomes" id="UP000887540">
    <property type="component" value="Unplaced"/>
</dbReference>
<protein>
    <submittedName>
        <fullName evidence="3">Uncharacterized protein</fullName>
    </submittedName>
</protein>
<dbReference type="AlphaFoldDB" id="A0A914DAN5"/>
<sequence>QENAQSSSTIDLGPSRELDVFYMPTSKSDSHLRYLISRPKTPCFGEPNPGNREDENLIEVLHSTASTPIEDIIPNSFVRQSKSLTFPGEIYTRAISSDDEGLMNHYHRCDSPACQTNAKEIYEKKFGSTTEAWDENSDDDIVLGDLKVIESHVPTLEKSSKKETPSIVSIEYVQINEEESEESAQAAVENKKDRRIKIPKMENTPDDEKDNMSMLNNPRMSICSENDEENNHQEQEQDAASVKTFTVEDDDIPMADDPSVESPISDFIVK</sequence>
<feature type="region of interest" description="Disordered" evidence="1">
    <location>
        <begin position="178"/>
        <end position="270"/>
    </location>
</feature>
<organism evidence="2 3">
    <name type="scientific">Acrobeloides nanus</name>
    <dbReference type="NCBI Taxonomy" id="290746"/>
    <lineage>
        <taxon>Eukaryota</taxon>
        <taxon>Metazoa</taxon>
        <taxon>Ecdysozoa</taxon>
        <taxon>Nematoda</taxon>
        <taxon>Chromadorea</taxon>
        <taxon>Rhabditida</taxon>
        <taxon>Tylenchina</taxon>
        <taxon>Cephalobomorpha</taxon>
        <taxon>Cephaloboidea</taxon>
        <taxon>Cephalobidae</taxon>
        <taxon>Acrobeloides</taxon>
    </lineage>
</organism>